<dbReference type="Proteomes" id="UP000593566">
    <property type="component" value="Unassembled WGS sequence"/>
</dbReference>
<keyword evidence="2" id="KW-1185">Reference proteome</keyword>
<accession>A0A8H6FIS3</accession>
<dbReference type="GeneID" id="59335797"/>
<protein>
    <submittedName>
        <fullName evidence="1">Uncharacterized protein</fullName>
    </submittedName>
</protein>
<comment type="caution">
    <text evidence="1">The sequence shown here is derived from an EMBL/GenBank/DDBJ whole genome shotgun (WGS) entry which is preliminary data.</text>
</comment>
<evidence type="ECO:0000313" key="2">
    <source>
        <dbReference type="Proteomes" id="UP000593566"/>
    </source>
</evidence>
<organism evidence="1 2">
    <name type="scientific">Letharia lupina</name>
    <dbReference type="NCBI Taxonomy" id="560253"/>
    <lineage>
        <taxon>Eukaryota</taxon>
        <taxon>Fungi</taxon>
        <taxon>Dikarya</taxon>
        <taxon>Ascomycota</taxon>
        <taxon>Pezizomycotina</taxon>
        <taxon>Lecanoromycetes</taxon>
        <taxon>OSLEUM clade</taxon>
        <taxon>Lecanoromycetidae</taxon>
        <taxon>Lecanorales</taxon>
        <taxon>Lecanorineae</taxon>
        <taxon>Parmeliaceae</taxon>
        <taxon>Letharia</taxon>
    </lineage>
</organism>
<reference evidence="1 2" key="1">
    <citation type="journal article" date="2020" name="Genomics">
        <title>Complete, high-quality genomes from long-read metagenomic sequencing of two wolf lichen thalli reveals enigmatic genome architecture.</title>
        <authorList>
            <person name="McKenzie S.K."/>
            <person name="Walston R.F."/>
            <person name="Allen J.L."/>
        </authorList>
    </citation>
    <scope>NUCLEOTIDE SEQUENCE [LARGE SCALE GENOMIC DNA]</scope>
    <source>
        <strain evidence="1">WasteWater1</strain>
    </source>
</reference>
<dbReference type="EMBL" id="JACCJB010000003">
    <property type="protein sequence ID" value="KAF6229282.1"/>
    <property type="molecule type" value="Genomic_DNA"/>
</dbReference>
<name>A0A8H6FIS3_9LECA</name>
<dbReference type="RefSeq" id="XP_037156924.1">
    <property type="nucleotide sequence ID" value="XM_037298289.1"/>
</dbReference>
<dbReference type="AlphaFoldDB" id="A0A8H6FIS3"/>
<sequence length="144" mass="16314">MQSYESHYHSTINVHLLPFRFSCPPGSAMQSSSDPTTHDLTAAFLFLRTASTAVTNLTTQIESTKAYIQYDSQNGYYSEHMGHEAQLEMELQDLRMWEARLVKAGVGFVNWAAKVRTGRWLPGEILGMIGESLRENDLVLSEIW</sequence>
<evidence type="ECO:0000313" key="1">
    <source>
        <dbReference type="EMBL" id="KAF6229282.1"/>
    </source>
</evidence>
<proteinExistence type="predicted"/>
<gene>
    <name evidence="1" type="ORF">HO133_007398</name>
</gene>